<reference evidence="2" key="1">
    <citation type="submission" date="2020-06" db="EMBL/GenBank/DDBJ databases">
        <authorList>
            <person name="Li T."/>
            <person name="Hu X."/>
            <person name="Zhang T."/>
            <person name="Song X."/>
            <person name="Zhang H."/>
            <person name="Dai N."/>
            <person name="Sheng W."/>
            <person name="Hou X."/>
            <person name="Wei L."/>
        </authorList>
    </citation>
    <scope>NUCLEOTIDE SEQUENCE</scope>
    <source>
        <strain evidence="2">3651</strain>
        <tissue evidence="2">Leaf</tissue>
    </source>
</reference>
<dbReference type="EMBL" id="JACGWO010000008">
    <property type="protein sequence ID" value="KAK4420995.1"/>
    <property type="molecule type" value="Genomic_DNA"/>
</dbReference>
<feature type="compositionally biased region" description="Polar residues" evidence="1">
    <location>
        <begin position="103"/>
        <end position="115"/>
    </location>
</feature>
<dbReference type="Proteomes" id="UP001293254">
    <property type="component" value="Unassembled WGS sequence"/>
</dbReference>
<feature type="compositionally biased region" description="Low complexity" evidence="1">
    <location>
        <begin position="85"/>
        <end position="94"/>
    </location>
</feature>
<sequence>MDVTPTDLNLPVIKRMLERPKKSRRKEPWETAGAARRANVLKCKICYGNGHNRRTCPNKDADINVPICQLAKRSTGRKKSKKKTLGSSSSQLLSTDRDEPMPISTSQSLPRTCSQPPVAPKRPTTKKTKPAPKQAPTPPATDTLRTISSSQPLLSELLLPPSFFRSIGAP</sequence>
<dbReference type="AlphaFoldDB" id="A0AAE2CGA3"/>
<reference evidence="2" key="2">
    <citation type="journal article" date="2024" name="Plant">
        <title>Genomic evolution and insights into agronomic trait innovations of Sesamum species.</title>
        <authorList>
            <person name="Miao H."/>
            <person name="Wang L."/>
            <person name="Qu L."/>
            <person name="Liu H."/>
            <person name="Sun Y."/>
            <person name="Le M."/>
            <person name="Wang Q."/>
            <person name="Wei S."/>
            <person name="Zheng Y."/>
            <person name="Lin W."/>
            <person name="Duan Y."/>
            <person name="Cao H."/>
            <person name="Xiong S."/>
            <person name="Wang X."/>
            <person name="Wei L."/>
            <person name="Li C."/>
            <person name="Ma Q."/>
            <person name="Ju M."/>
            <person name="Zhao R."/>
            <person name="Li G."/>
            <person name="Mu C."/>
            <person name="Tian Q."/>
            <person name="Mei H."/>
            <person name="Zhang T."/>
            <person name="Gao T."/>
            <person name="Zhang H."/>
        </authorList>
    </citation>
    <scope>NUCLEOTIDE SEQUENCE</scope>
    <source>
        <strain evidence="2">3651</strain>
    </source>
</reference>
<proteinExistence type="predicted"/>
<feature type="compositionally biased region" description="Basic residues" evidence="1">
    <location>
        <begin position="74"/>
        <end position="84"/>
    </location>
</feature>
<evidence type="ECO:0000313" key="2">
    <source>
        <dbReference type="EMBL" id="KAK4420995.1"/>
    </source>
</evidence>
<gene>
    <name evidence="2" type="ORF">Salat_2050000</name>
</gene>
<organism evidence="2 3">
    <name type="scientific">Sesamum alatum</name>
    <dbReference type="NCBI Taxonomy" id="300844"/>
    <lineage>
        <taxon>Eukaryota</taxon>
        <taxon>Viridiplantae</taxon>
        <taxon>Streptophyta</taxon>
        <taxon>Embryophyta</taxon>
        <taxon>Tracheophyta</taxon>
        <taxon>Spermatophyta</taxon>
        <taxon>Magnoliopsida</taxon>
        <taxon>eudicotyledons</taxon>
        <taxon>Gunneridae</taxon>
        <taxon>Pentapetalae</taxon>
        <taxon>asterids</taxon>
        <taxon>lamiids</taxon>
        <taxon>Lamiales</taxon>
        <taxon>Pedaliaceae</taxon>
        <taxon>Sesamum</taxon>
    </lineage>
</organism>
<name>A0AAE2CGA3_9LAMI</name>
<evidence type="ECO:0000256" key="1">
    <source>
        <dbReference type="SAM" id="MobiDB-lite"/>
    </source>
</evidence>
<accession>A0AAE2CGA3</accession>
<protein>
    <submittedName>
        <fullName evidence="2">Uncharacterized protein</fullName>
    </submittedName>
</protein>
<comment type="caution">
    <text evidence="2">The sequence shown here is derived from an EMBL/GenBank/DDBJ whole genome shotgun (WGS) entry which is preliminary data.</text>
</comment>
<feature type="region of interest" description="Disordered" evidence="1">
    <location>
        <begin position="70"/>
        <end position="145"/>
    </location>
</feature>
<keyword evidence="3" id="KW-1185">Reference proteome</keyword>
<evidence type="ECO:0000313" key="3">
    <source>
        <dbReference type="Proteomes" id="UP001293254"/>
    </source>
</evidence>